<gene>
    <name evidence="4" type="ORF">E6C55_18770</name>
</gene>
<dbReference type="Pfam" id="PF07748">
    <property type="entry name" value="Glyco_hydro_38C"/>
    <property type="match status" value="1"/>
</dbReference>
<dbReference type="GO" id="GO:0006013">
    <property type="term" value="P:mannose metabolic process"/>
    <property type="evidence" value="ECO:0007669"/>
    <property type="project" value="InterPro"/>
</dbReference>
<comment type="caution">
    <text evidence="4">The sequence shown here is derived from an EMBL/GenBank/DDBJ whole genome shotgun (WGS) entry which is preliminary data.</text>
</comment>
<dbReference type="Pfam" id="PF17677">
    <property type="entry name" value="Glyco_hydro38C2"/>
    <property type="match status" value="1"/>
</dbReference>
<dbReference type="Pfam" id="PF01074">
    <property type="entry name" value="Glyco_hydro_38N"/>
    <property type="match status" value="1"/>
</dbReference>
<dbReference type="InterPro" id="IPR041147">
    <property type="entry name" value="GH38_C"/>
</dbReference>
<dbReference type="Proteomes" id="UP000310636">
    <property type="component" value="Unassembled WGS sequence"/>
</dbReference>
<dbReference type="GO" id="GO:0009313">
    <property type="term" value="P:oligosaccharide catabolic process"/>
    <property type="evidence" value="ECO:0007669"/>
    <property type="project" value="TreeGrafter"/>
</dbReference>
<dbReference type="SUPFAM" id="SSF74650">
    <property type="entry name" value="Galactose mutarotase-like"/>
    <property type="match status" value="1"/>
</dbReference>
<dbReference type="GO" id="GO:0030246">
    <property type="term" value="F:carbohydrate binding"/>
    <property type="evidence" value="ECO:0007669"/>
    <property type="project" value="InterPro"/>
</dbReference>
<evidence type="ECO:0000259" key="2">
    <source>
        <dbReference type="Pfam" id="PF07748"/>
    </source>
</evidence>
<dbReference type="InterPro" id="IPR027291">
    <property type="entry name" value="Glyco_hydro_38_N_sf"/>
</dbReference>
<dbReference type="Gene3D" id="3.20.110.10">
    <property type="entry name" value="Glycoside hydrolase 38, N terminal domain"/>
    <property type="match status" value="1"/>
</dbReference>
<dbReference type="InterPro" id="IPR011682">
    <property type="entry name" value="Glyco_hydro_38_C"/>
</dbReference>
<dbReference type="EMBL" id="SSOB01000024">
    <property type="protein sequence ID" value="THF76578.1"/>
    <property type="molecule type" value="Genomic_DNA"/>
</dbReference>
<feature type="domain" description="Glycoside hydrolase family 38 N-terminal" evidence="1">
    <location>
        <begin position="118"/>
        <end position="390"/>
    </location>
</feature>
<dbReference type="PANTHER" id="PTHR46017">
    <property type="entry name" value="ALPHA-MANNOSIDASE 2C1"/>
    <property type="match status" value="1"/>
</dbReference>
<proteinExistence type="predicted"/>
<protein>
    <recommendedName>
        <fullName evidence="6">Glycoside hydrolase family 38 N-terminal domain-containing protein</fullName>
    </recommendedName>
</protein>
<evidence type="ECO:0000259" key="1">
    <source>
        <dbReference type="Pfam" id="PF01074"/>
    </source>
</evidence>
<name>A0A4S4BP12_9BACL</name>
<reference evidence="4 5" key="1">
    <citation type="submission" date="2019-04" db="EMBL/GenBank/DDBJ databases">
        <title>Cohnella sp. nov. isolated from preserved vegetables.</title>
        <authorList>
            <person name="Lin S.-Y."/>
            <person name="Hung M.-H."/>
            <person name="Young C.-C."/>
        </authorList>
    </citation>
    <scope>NUCLEOTIDE SEQUENCE [LARGE SCALE GENOMIC DNA]</scope>
    <source>
        <strain evidence="4 5">CC-MHH1044</strain>
    </source>
</reference>
<dbReference type="Gene3D" id="2.70.98.30">
    <property type="entry name" value="Golgi alpha-mannosidase II, domain 4"/>
    <property type="match status" value="1"/>
</dbReference>
<dbReference type="InterPro" id="IPR011013">
    <property type="entry name" value="Gal_mutarotase_sf_dom"/>
</dbReference>
<dbReference type="PANTHER" id="PTHR46017:SF1">
    <property type="entry name" value="ALPHA-MANNOSIDASE 2C1"/>
    <property type="match status" value="1"/>
</dbReference>
<accession>A0A4S4BP12</accession>
<dbReference type="InterPro" id="IPR011330">
    <property type="entry name" value="Glyco_hydro/deAcase_b/a-brl"/>
</dbReference>
<dbReference type="GO" id="GO:0004559">
    <property type="term" value="F:alpha-mannosidase activity"/>
    <property type="evidence" value="ECO:0007669"/>
    <property type="project" value="InterPro"/>
</dbReference>
<organism evidence="4 5">
    <name type="scientific">Cohnella fermenti</name>
    <dbReference type="NCBI Taxonomy" id="2565925"/>
    <lineage>
        <taxon>Bacteria</taxon>
        <taxon>Bacillati</taxon>
        <taxon>Bacillota</taxon>
        <taxon>Bacilli</taxon>
        <taxon>Bacillales</taxon>
        <taxon>Paenibacillaceae</taxon>
        <taxon>Cohnella</taxon>
    </lineage>
</organism>
<keyword evidence="5" id="KW-1185">Reference proteome</keyword>
<dbReference type="AlphaFoldDB" id="A0A4S4BP12"/>
<dbReference type="InterPro" id="IPR000602">
    <property type="entry name" value="Glyco_hydro_38_N"/>
</dbReference>
<evidence type="ECO:0000313" key="5">
    <source>
        <dbReference type="Proteomes" id="UP000310636"/>
    </source>
</evidence>
<evidence type="ECO:0000259" key="3">
    <source>
        <dbReference type="Pfam" id="PF17677"/>
    </source>
</evidence>
<dbReference type="OrthoDB" id="237949at2"/>
<dbReference type="Gene3D" id="2.60.40.2220">
    <property type="match status" value="1"/>
</dbReference>
<sequence>MRRWASAWRRRSEPACRAYEEERRLRIQGIRQTAFIDYQDRNKVWVLFSEDIVMTPSYLTVYVGDRLVYERKKFIASPCELLLPLVETTTDCTLELYDDLERTDAYRCKLEPVKQWKIALMTSSHEDLGYCEYVNRLEEGCAGFLDEAMDIMDRDGRYKYVIEHYWWLRAYENCRDEERQARLRRYMDSGHIALATPHSGVHTHWQGYEELPRSLYYARRYAREKWGIDPKTAIHADLSGVSWSAVSAYRNAGIRYLLSLPNDFRDSKDAEEAPQCFWWRAPGGKDRLLVWTQRHYMQDDLRQAIHDTSWYYESDEFRAEAKQDNIEKAIDKLFDRLGDVPYDLLPVSYYYDRRKPTTVLLLVIDSMRAKWKHPVFEMGLPDEFMGYLEERFGDQLPELAGDLTDQWADFATIAPRWLAKKREGEALFGMAEALSSLNLAAGRADMFPKATLDEALWSMLEFDEHCWATSIKDPFVMHKYNLKLVKEQTAIRAKRNVDDVIRRALLPSGDGCYAWNPLPYPRTEAIRLPLEEGDASVPIGVGRQRLPNGILTEPIPLPAFGIVALGSEPKAMAGERPKAVASKSEAGEGFARVEGGAIDTGHYIVWLDTDSGKIRNILDKASGHELLDEHSRYRLGDFIYYTCEEKASRSGTHEDVHKVFKISIRNGPLAVSIVMEGGEEQSGATVKNTVTFYKHDRTIDVELIFEGAAALMGDFYDRYKKNVFYAFPFRVPGFRFFTELAGGVVDEERDRLALHTNDFVIPQNWVSAENEAGGIALFTREMPVFHLGAIHLNRFSSTKAKPSSSIFLHAMSNRCNNLSLHSPEDCGGEFRLSILPYAGSWRASVPEWSLGRLYPPVAGRGAVAETGSVLALDRRNVRLLALKPAEDGDGFIVRFMELTGERTSASLTLPFGVADAVYTNVVEENTGEAALAEGRIVAFDIEPYSYATLRIRPLERVPFRYEEKERAAVRNVFAMPTVAGRTMVSWEKGDHRAFDSFEIRVNGERAAVVGNEALTVQWAELDADPNGEFSVEGRRRER</sequence>
<feature type="domain" description="Glycosyl hydrolase family 38 C-terminal" evidence="2">
    <location>
        <begin position="598"/>
        <end position="779"/>
    </location>
</feature>
<feature type="domain" description="Glycosyl hydrolases family 38 C-terminal" evidence="3">
    <location>
        <begin position="876"/>
        <end position="944"/>
    </location>
</feature>
<evidence type="ECO:0000313" key="4">
    <source>
        <dbReference type="EMBL" id="THF76578.1"/>
    </source>
</evidence>
<evidence type="ECO:0008006" key="6">
    <source>
        <dbReference type="Google" id="ProtNLM"/>
    </source>
</evidence>
<dbReference type="SUPFAM" id="SSF88713">
    <property type="entry name" value="Glycoside hydrolase/deacetylase"/>
    <property type="match status" value="1"/>
</dbReference>